<sequence>VFAYFTHLEVDPPGNAKAKLFNSVAQMVDLRIATAKMYALYLEQFGPTQQIHPPVERDKFTIPAQGSRSGSLVGGFSGYTYRNGRKGEGLAADLIKTSIGQKVSWRASGRGWPVPTRKYPWKAMPSFYQGLDILVCPASVEGVPLPPLEALSCGVSVVIPRGVGLLDELPHVKGIHHYERGNPRSLEAALVKAVKARGDVDREALRAVTKPYSIEAWCAEHLAAVKQLCGSVDGGLVEVKTKTPTPLIQNPEERPEPMEKGTKSKRGIYCVAF</sequence>
<proteinExistence type="predicted"/>
<dbReference type="EMBL" id="BARS01020852">
    <property type="protein sequence ID" value="GAG12037.1"/>
    <property type="molecule type" value="Genomic_DNA"/>
</dbReference>
<protein>
    <recommendedName>
        <fullName evidence="1">Glycosyl transferase family 1 domain-containing protein</fullName>
    </recommendedName>
</protein>
<reference evidence="2" key="1">
    <citation type="journal article" date="2014" name="Front. Microbiol.">
        <title>High frequency of phylogenetically diverse reductive dehalogenase-homologous genes in deep subseafloor sedimentary metagenomes.</title>
        <authorList>
            <person name="Kawai M."/>
            <person name="Futagami T."/>
            <person name="Toyoda A."/>
            <person name="Takaki Y."/>
            <person name="Nishi S."/>
            <person name="Hori S."/>
            <person name="Arai W."/>
            <person name="Tsubouchi T."/>
            <person name="Morono Y."/>
            <person name="Uchiyama I."/>
            <person name="Ito T."/>
            <person name="Fujiyama A."/>
            <person name="Inagaki F."/>
            <person name="Takami H."/>
        </authorList>
    </citation>
    <scope>NUCLEOTIDE SEQUENCE</scope>
    <source>
        <strain evidence="2">Expedition CK06-06</strain>
    </source>
</reference>
<gene>
    <name evidence="2" type="ORF">S01H1_33573</name>
</gene>
<organism evidence="2">
    <name type="scientific">marine sediment metagenome</name>
    <dbReference type="NCBI Taxonomy" id="412755"/>
    <lineage>
        <taxon>unclassified sequences</taxon>
        <taxon>metagenomes</taxon>
        <taxon>ecological metagenomes</taxon>
    </lineage>
</organism>
<feature type="non-terminal residue" evidence="2">
    <location>
        <position position="1"/>
    </location>
</feature>
<dbReference type="GO" id="GO:0016757">
    <property type="term" value="F:glycosyltransferase activity"/>
    <property type="evidence" value="ECO:0007669"/>
    <property type="project" value="InterPro"/>
</dbReference>
<dbReference type="Gene3D" id="3.40.50.2000">
    <property type="entry name" value="Glycogen Phosphorylase B"/>
    <property type="match status" value="1"/>
</dbReference>
<dbReference type="SUPFAM" id="SSF53756">
    <property type="entry name" value="UDP-Glycosyltransferase/glycogen phosphorylase"/>
    <property type="match status" value="1"/>
</dbReference>
<feature type="domain" description="Glycosyl transferase family 1" evidence="1">
    <location>
        <begin position="120"/>
        <end position="197"/>
    </location>
</feature>
<dbReference type="InterPro" id="IPR001296">
    <property type="entry name" value="Glyco_trans_1"/>
</dbReference>
<accession>X0VLI4</accession>
<dbReference type="Pfam" id="PF00534">
    <property type="entry name" value="Glycos_transf_1"/>
    <property type="match status" value="1"/>
</dbReference>
<feature type="non-terminal residue" evidence="2">
    <location>
        <position position="273"/>
    </location>
</feature>
<comment type="caution">
    <text evidence="2">The sequence shown here is derived from an EMBL/GenBank/DDBJ whole genome shotgun (WGS) entry which is preliminary data.</text>
</comment>
<name>X0VLI4_9ZZZZ</name>
<evidence type="ECO:0000259" key="1">
    <source>
        <dbReference type="Pfam" id="PF00534"/>
    </source>
</evidence>
<dbReference type="AlphaFoldDB" id="X0VLI4"/>
<evidence type="ECO:0000313" key="2">
    <source>
        <dbReference type="EMBL" id="GAG12037.1"/>
    </source>
</evidence>